<keyword evidence="1" id="KW-0812">Transmembrane</keyword>
<gene>
    <name evidence="2" type="ORF">SAMN05216490_0195</name>
</gene>
<protein>
    <submittedName>
        <fullName evidence="2">WG containing repeat-containing protein</fullName>
    </submittedName>
</protein>
<sequence>MKTKPIIISLICLVVIICLCIFIKIKYLSKPEKAEITQFLNDFRSELKDEHIDSAVNDFEAGKNNKQITLLVKVLAGKTGMNGKSAPTFNISLNTDDNKIIFSNTTNTIAEVPVSFTHAGMDTKQAVITFTIHKIADHQFKIAEVKTGVFLKGYMAYAILVRNKTVPEDAIYSAITLAAFKTADKLKARYDSVLWFEHINKKTWFYVIKGTLNKEFYWLNDHKPDYKPTYKMGLVNPDLKEVIPAEYDLIHNIGGTIQGLIEVEKDGKKGFYNLDGKLVLPVNYDQIFPLKADDNLALLRNGDDYFYLKSDSTVSDKIQDFKIADVLPKIKAYGDSYTLSDESSENIMEYNDREDFTSLVVAPSYLVDWGILDQFVTFENPLRKPGADNDGIEASGSIEIKYEGHKKDEANNWLESAFYSIYNDYLGGRSGLYESKNVLIVNKAQNRILGFNVPSYQGQGDGGSVLSGKCNENAIRAINDTLFEYRTTSGVDQEIIKDTIYEAPYYHYLHIKNGKLEALPNQRVFGCTKYVKLDDSYLQGCYVINGKSIDHVTPEMLQYMKNEIYASYFYKFKSAAWNNVFYGDTDIPDNKKNVSVDDSLTVIDKYNINWLNQKLQGQKSNTLAAE</sequence>
<dbReference type="Gene3D" id="1.20.58.1690">
    <property type="match status" value="1"/>
</dbReference>
<reference evidence="2 3" key="1">
    <citation type="submission" date="2016-10" db="EMBL/GenBank/DDBJ databases">
        <authorList>
            <person name="de Groot N.N."/>
        </authorList>
    </citation>
    <scope>NUCLEOTIDE SEQUENCE [LARGE SCALE GENOMIC DNA]</scope>
    <source>
        <strain evidence="2 3">MP1X4</strain>
    </source>
</reference>
<dbReference type="RefSeq" id="WP_091367849.1">
    <property type="nucleotide sequence ID" value="NZ_LT629740.1"/>
</dbReference>
<dbReference type="STRING" id="652787.SAMN05216490_0195"/>
<evidence type="ECO:0000256" key="1">
    <source>
        <dbReference type="SAM" id="Phobius"/>
    </source>
</evidence>
<dbReference type="Pfam" id="PF14903">
    <property type="entry name" value="WG_beta_rep"/>
    <property type="match status" value="2"/>
</dbReference>
<evidence type="ECO:0000313" key="2">
    <source>
        <dbReference type="EMBL" id="SDR91753.1"/>
    </source>
</evidence>
<feature type="transmembrane region" description="Helical" evidence="1">
    <location>
        <begin position="6"/>
        <end position="23"/>
    </location>
</feature>
<keyword evidence="3" id="KW-1185">Reference proteome</keyword>
<name>A0A1H1MY34_MUCMA</name>
<accession>A0A1H1MY34</accession>
<dbReference type="InterPro" id="IPR038434">
    <property type="entry name" value="YARHG_sf"/>
</dbReference>
<keyword evidence="1" id="KW-1133">Transmembrane helix</keyword>
<dbReference type="Proteomes" id="UP000199679">
    <property type="component" value="Chromosome I"/>
</dbReference>
<dbReference type="InterPro" id="IPR032774">
    <property type="entry name" value="WG_beta_rep"/>
</dbReference>
<proteinExistence type="predicted"/>
<dbReference type="AlphaFoldDB" id="A0A1H1MY34"/>
<keyword evidence="1" id="KW-0472">Membrane</keyword>
<evidence type="ECO:0000313" key="3">
    <source>
        <dbReference type="Proteomes" id="UP000199679"/>
    </source>
</evidence>
<dbReference type="OrthoDB" id="700862at2"/>
<dbReference type="EMBL" id="LT629740">
    <property type="protein sequence ID" value="SDR91753.1"/>
    <property type="molecule type" value="Genomic_DNA"/>
</dbReference>
<organism evidence="2 3">
    <name type="scientific">Mucilaginibacter mallensis</name>
    <dbReference type="NCBI Taxonomy" id="652787"/>
    <lineage>
        <taxon>Bacteria</taxon>
        <taxon>Pseudomonadati</taxon>
        <taxon>Bacteroidota</taxon>
        <taxon>Sphingobacteriia</taxon>
        <taxon>Sphingobacteriales</taxon>
        <taxon>Sphingobacteriaceae</taxon>
        <taxon>Mucilaginibacter</taxon>
    </lineage>
</organism>